<proteinExistence type="inferred from homology"/>
<dbReference type="InterPro" id="IPR006016">
    <property type="entry name" value="UspA"/>
</dbReference>
<dbReference type="SUPFAM" id="SSF52402">
    <property type="entry name" value="Adenine nucleotide alpha hydrolases-like"/>
    <property type="match status" value="2"/>
</dbReference>
<comment type="caution">
    <text evidence="3">The sequence shown here is derived from an EMBL/GenBank/DDBJ whole genome shotgun (WGS) entry which is preliminary data.</text>
</comment>
<dbReference type="Pfam" id="PF00582">
    <property type="entry name" value="Usp"/>
    <property type="match status" value="2"/>
</dbReference>
<dbReference type="PRINTS" id="PR01438">
    <property type="entry name" value="UNVRSLSTRESS"/>
</dbReference>
<gene>
    <name evidence="3" type="ORF">MF672_050045</name>
</gene>
<organism evidence="3 4">
    <name type="scientific">Actinomadura luzonensis</name>
    <dbReference type="NCBI Taxonomy" id="2805427"/>
    <lineage>
        <taxon>Bacteria</taxon>
        <taxon>Bacillati</taxon>
        <taxon>Actinomycetota</taxon>
        <taxon>Actinomycetes</taxon>
        <taxon>Streptosporangiales</taxon>
        <taxon>Thermomonosporaceae</taxon>
        <taxon>Actinomadura</taxon>
    </lineage>
</organism>
<dbReference type="Gene3D" id="3.40.50.620">
    <property type="entry name" value="HUPs"/>
    <property type="match status" value="2"/>
</dbReference>
<evidence type="ECO:0000259" key="2">
    <source>
        <dbReference type="Pfam" id="PF00582"/>
    </source>
</evidence>
<dbReference type="PANTHER" id="PTHR46553">
    <property type="entry name" value="ADENINE NUCLEOTIDE ALPHA HYDROLASES-LIKE SUPERFAMILY PROTEIN"/>
    <property type="match status" value="1"/>
</dbReference>
<feature type="domain" description="UspA" evidence="2">
    <location>
        <begin position="146"/>
        <end position="273"/>
    </location>
</feature>
<protein>
    <submittedName>
        <fullName evidence="3">Universal stress protein</fullName>
    </submittedName>
</protein>
<reference evidence="3 4" key="1">
    <citation type="submission" date="2022-04" db="EMBL/GenBank/DDBJ databases">
        <title>Genome draft of Actinomadura sp. ATCC 31491.</title>
        <authorList>
            <person name="Shi X."/>
            <person name="Du Y."/>
        </authorList>
    </citation>
    <scope>NUCLEOTIDE SEQUENCE [LARGE SCALE GENOMIC DNA]</scope>
    <source>
        <strain evidence="3 4">ATCC 31491</strain>
    </source>
</reference>
<dbReference type="EMBL" id="JAKRKC020000003">
    <property type="protein sequence ID" value="MCK2221900.1"/>
    <property type="molecule type" value="Genomic_DNA"/>
</dbReference>
<keyword evidence="4" id="KW-1185">Reference proteome</keyword>
<dbReference type="Proteomes" id="UP001317259">
    <property type="component" value="Unassembled WGS sequence"/>
</dbReference>
<comment type="similarity">
    <text evidence="1">Belongs to the universal stress protein A family.</text>
</comment>
<dbReference type="PANTHER" id="PTHR46553:SF3">
    <property type="entry name" value="ADENINE NUCLEOTIDE ALPHA HYDROLASES-LIKE SUPERFAMILY PROTEIN"/>
    <property type="match status" value="1"/>
</dbReference>
<evidence type="ECO:0000313" key="4">
    <source>
        <dbReference type="Proteomes" id="UP001317259"/>
    </source>
</evidence>
<dbReference type="InterPro" id="IPR006015">
    <property type="entry name" value="Universal_stress_UspA"/>
</dbReference>
<sequence>MIVVGVDGSPTGLEAAAWAGAEAALRRTPLTVAHAVARWVCEDNGGHYAEVRQWMREGATTVLAAAEDRVRREHPEVEVRGELLPGDPRNALIEAAADAELLVVGSRGIGGVRGLLVGSVAHGVAGHARTDVVLVPARPAAGRGEVVAGVDGSPDGLRALDFALAEARTRDVPLRVVRAWAWPQPAGFAPADRESEQDVLGELRALVASRRPEGEVVTEVVHGHPVEVLKEAAAGAALLVVGSRGHGPLAGMIMGSVSQALLQHTPCPLAVVRR</sequence>
<feature type="domain" description="UspA" evidence="2">
    <location>
        <begin position="2"/>
        <end position="136"/>
    </location>
</feature>
<evidence type="ECO:0000256" key="1">
    <source>
        <dbReference type="ARBA" id="ARBA00008791"/>
    </source>
</evidence>
<evidence type="ECO:0000313" key="3">
    <source>
        <dbReference type="EMBL" id="MCK2221900.1"/>
    </source>
</evidence>
<dbReference type="RefSeq" id="WP_242383297.1">
    <property type="nucleotide sequence ID" value="NZ_JAKRKC020000003.1"/>
</dbReference>
<accession>A0ABT0GBB0</accession>
<dbReference type="InterPro" id="IPR014729">
    <property type="entry name" value="Rossmann-like_a/b/a_fold"/>
</dbReference>
<name>A0ABT0GBB0_9ACTN</name>